<name>A0AAP2M1P8_BACIU</name>
<dbReference type="Proteomes" id="UP000076442">
    <property type="component" value="Unassembled WGS sequence"/>
</dbReference>
<evidence type="ECO:0000313" key="1">
    <source>
        <dbReference type="EMBL" id="KZD94798.1"/>
    </source>
</evidence>
<reference evidence="2" key="2">
    <citation type="submission" date="2023-05" db="EMBL/GenBank/DDBJ databases">
        <title>Complete genome sequence of Bacillus subtilis SRCM117797 isolated from Soybean paste.</title>
        <authorList>
            <person name="Abraha H.B."/>
            <person name="Kim K.-P."/>
            <person name="Ryu M.-S."/>
            <person name="Jeong D.-Y."/>
        </authorList>
    </citation>
    <scope>NUCLEOTIDE SEQUENCE</scope>
    <source>
        <strain evidence="2">SRCM117797</strain>
    </source>
</reference>
<proteinExistence type="predicted"/>
<evidence type="ECO:0000313" key="3">
    <source>
        <dbReference type="Proteomes" id="UP000076442"/>
    </source>
</evidence>
<gene>
    <name evidence="1" type="ORF">B4122_0555</name>
    <name evidence="2" type="ORF">QL281_18160</name>
</gene>
<dbReference type="InterPro" id="IPR058600">
    <property type="entry name" value="YhjD-like"/>
</dbReference>
<dbReference type="AlphaFoldDB" id="A0AAP2M1P8"/>
<organism evidence="1 3">
    <name type="scientific">Bacillus subtilis</name>
    <dbReference type="NCBI Taxonomy" id="1423"/>
    <lineage>
        <taxon>Bacteria</taxon>
        <taxon>Bacillati</taxon>
        <taxon>Bacillota</taxon>
        <taxon>Bacilli</taxon>
        <taxon>Bacillales</taxon>
        <taxon>Bacillaceae</taxon>
        <taxon>Bacillus</taxon>
    </lineage>
</organism>
<reference evidence="1 3" key="1">
    <citation type="submission" date="2015-09" db="EMBL/GenBank/DDBJ databases">
        <title>Spore heat resistance.</title>
        <authorList>
            <person name="Boekhorst J."/>
            <person name="Berendsen E.M."/>
            <person name="Wells-Bennik M.H."/>
            <person name="Kuipers O.P."/>
        </authorList>
    </citation>
    <scope>NUCLEOTIDE SEQUENCE [LARGE SCALE GENOMIC DNA]</scope>
    <source>
        <strain evidence="1 3">B4122</strain>
    </source>
</reference>
<accession>A0AAP2M1P8</accession>
<sequence length="123" mass="14830">MPNLQEEIYDLIERALFLPMAITIFNRDLAGIEESTLKLKHPYKQLISESLKIAQKDLMEVRKELRKRKIAIRETERDEAFTLYTFVIDGYEENHRYFNPRIREQVSELLTYYLFAPDRLRAF</sequence>
<dbReference type="EMBL" id="CP125292">
    <property type="protein sequence ID" value="WHM20706.1"/>
    <property type="molecule type" value="Genomic_DNA"/>
</dbReference>
<dbReference type="Proteomes" id="UP001229422">
    <property type="component" value="Chromosome"/>
</dbReference>
<dbReference type="EMBL" id="LJZV01000002">
    <property type="protein sequence ID" value="KZD94798.1"/>
    <property type="molecule type" value="Genomic_DNA"/>
</dbReference>
<dbReference type="Pfam" id="PF26325">
    <property type="entry name" value="YhjD"/>
    <property type="match status" value="1"/>
</dbReference>
<dbReference type="RefSeq" id="WP_014476361.1">
    <property type="nucleotide sequence ID" value="NZ_AP024627.1"/>
</dbReference>
<evidence type="ECO:0000313" key="2">
    <source>
        <dbReference type="EMBL" id="WHM20706.1"/>
    </source>
</evidence>
<protein>
    <submittedName>
        <fullName evidence="1">YhjD</fullName>
    </submittedName>
</protein>